<evidence type="ECO:0000256" key="6">
    <source>
        <dbReference type="HAMAP-Rule" id="MF_00063"/>
    </source>
</evidence>
<dbReference type="AlphaFoldDB" id="A0A4R6UF07"/>
<dbReference type="InterPro" id="IPR004511">
    <property type="entry name" value="PAPS/APS_Rdtase"/>
</dbReference>
<dbReference type="InterPro" id="IPR014729">
    <property type="entry name" value="Rossmann-like_a/b/a_fold"/>
</dbReference>
<comment type="caution">
    <text evidence="9">The sequence shown here is derived from an EMBL/GenBank/DDBJ whole genome shotgun (WGS) entry which is preliminary data.</text>
</comment>
<evidence type="ECO:0000256" key="1">
    <source>
        <dbReference type="ARBA" id="ARBA00009732"/>
    </source>
</evidence>
<dbReference type="GO" id="GO:0051539">
    <property type="term" value="F:4 iron, 4 sulfur cluster binding"/>
    <property type="evidence" value="ECO:0007669"/>
    <property type="project" value="UniProtKB-UniRule"/>
</dbReference>
<gene>
    <name evidence="6" type="primary">cysH</name>
    <name evidence="9" type="ORF">DFR43_10625</name>
</gene>
<name>A0A4R6UF07_9BURK</name>
<comment type="similarity">
    <text evidence="1 6">Belongs to the PAPS reductase family. CysH subfamily.</text>
</comment>
<evidence type="ECO:0000259" key="8">
    <source>
        <dbReference type="Pfam" id="PF01507"/>
    </source>
</evidence>
<dbReference type="Pfam" id="PF01507">
    <property type="entry name" value="PAPS_reduct"/>
    <property type="match status" value="1"/>
</dbReference>
<dbReference type="GO" id="GO:0005737">
    <property type="term" value="C:cytoplasm"/>
    <property type="evidence" value="ECO:0007669"/>
    <property type="project" value="UniProtKB-SubCell"/>
</dbReference>
<dbReference type="Proteomes" id="UP000295510">
    <property type="component" value="Unassembled WGS sequence"/>
</dbReference>
<comment type="cofactor">
    <cofactor evidence="6">
        <name>[4Fe-4S] cluster</name>
        <dbReference type="ChEBI" id="CHEBI:49883"/>
    </cofactor>
    <text evidence="6">Binds 1 [4Fe-4S] cluster per subunit.</text>
</comment>
<feature type="binding site" evidence="6">
    <location>
        <position position="145"/>
    </location>
    <ligand>
        <name>[4Fe-4S] cluster</name>
        <dbReference type="ChEBI" id="CHEBI:49883"/>
    </ligand>
</feature>
<feature type="compositionally biased region" description="Low complexity" evidence="7">
    <location>
        <begin position="10"/>
        <end position="21"/>
    </location>
</feature>
<keyword evidence="2 6" id="KW-0479">Metal-binding</keyword>
<keyword evidence="3 6" id="KW-0560">Oxidoreductase</keyword>
<dbReference type="GO" id="GO:0004604">
    <property type="term" value="F:phosphoadenylyl-sulfate reductase (thioredoxin) activity"/>
    <property type="evidence" value="ECO:0007669"/>
    <property type="project" value="UniProtKB-UniRule"/>
</dbReference>
<sequence length="278" mass="30173">MPETPASPLPQASAWPTAAAPAPAPVPATRLHARPSADYAAKLAETEALLRHAAQDHQPVVQASSLGAEDVVITHLANRLALSIPLFVLDTGALHPETLQLLARTQAGSRNPVTVYRPQPQAVADFVAREGADAMYRSIELRKACCGIRKMEPLARALRGHKGWITGLRREQSSARAEVPLIDTTEAGLPPGHGGSPSAGLTKFNPLARWTWGDVWHYIATEGVDYNPLHDQFYPSIGCAPCTRAITLGEDFRAGRWWWESETAKECGLHVKKHQETA</sequence>
<keyword evidence="6" id="KW-0963">Cytoplasm</keyword>
<dbReference type="EC" id="1.8.4.10" evidence="6"/>
<feature type="binding site" evidence="6">
    <location>
        <position position="239"/>
    </location>
    <ligand>
        <name>[4Fe-4S] cluster</name>
        <dbReference type="ChEBI" id="CHEBI:49883"/>
    </ligand>
</feature>
<organism evidence="9 10">
    <name type="scientific">Tepidicella xavieri</name>
    <dbReference type="NCBI Taxonomy" id="360241"/>
    <lineage>
        <taxon>Bacteria</taxon>
        <taxon>Pseudomonadati</taxon>
        <taxon>Pseudomonadota</taxon>
        <taxon>Betaproteobacteria</taxon>
        <taxon>Burkholderiales</taxon>
        <taxon>Tepidicella</taxon>
    </lineage>
</organism>
<dbReference type="NCBIfam" id="NF002537">
    <property type="entry name" value="PRK02090.1"/>
    <property type="match status" value="1"/>
</dbReference>
<proteinExistence type="inferred from homology"/>
<evidence type="ECO:0000256" key="7">
    <source>
        <dbReference type="SAM" id="MobiDB-lite"/>
    </source>
</evidence>
<evidence type="ECO:0000313" key="10">
    <source>
        <dbReference type="Proteomes" id="UP000295510"/>
    </source>
</evidence>
<keyword evidence="4 6" id="KW-0408">Iron</keyword>
<feature type="binding site" evidence="6">
    <location>
        <position position="146"/>
    </location>
    <ligand>
        <name>[4Fe-4S] cluster</name>
        <dbReference type="ChEBI" id="CHEBI:49883"/>
    </ligand>
</feature>
<dbReference type="PANTHER" id="PTHR46482:SF9">
    <property type="entry name" value="5'-ADENYLYLSULFATE REDUCTASE 1, CHLOROPLASTIC"/>
    <property type="match status" value="1"/>
</dbReference>
<dbReference type="OrthoDB" id="9794018at2"/>
<keyword evidence="10" id="KW-1185">Reference proteome</keyword>
<evidence type="ECO:0000256" key="5">
    <source>
        <dbReference type="ARBA" id="ARBA00023014"/>
    </source>
</evidence>
<dbReference type="CDD" id="cd23945">
    <property type="entry name" value="PAPS_reductase"/>
    <property type="match status" value="1"/>
</dbReference>
<dbReference type="EMBL" id="SNYL01000006">
    <property type="protein sequence ID" value="TDQ43455.1"/>
    <property type="molecule type" value="Genomic_DNA"/>
</dbReference>
<feature type="binding site" evidence="6">
    <location>
        <position position="242"/>
    </location>
    <ligand>
        <name>[4Fe-4S] cluster</name>
        <dbReference type="ChEBI" id="CHEBI:49883"/>
    </ligand>
</feature>
<accession>A0A4R6UF07</accession>
<protein>
    <recommendedName>
        <fullName evidence="6">Adenosine 5'-phosphosulfate reductase</fullName>
        <shortName evidence="6">APS reductase</shortName>
        <ecNumber evidence="6">1.8.4.10</ecNumber>
    </recommendedName>
    <alternativeName>
        <fullName evidence="6">5'-adenylylsulfate reductase</fullName>
    </alternativeName>
    <alternativeName>
        <fullName evidence="6">Thioredoxin-dependent 5'-adenylylsulfate reductase</fullName>
    </alternativeName>
</protein>
<comment type="function">
    <text evidence="6">Catalyzes the formation of sulfite from adenosine 5'-phosphosulfate (APS) using thioredoxin as an electron donor.</text>
</comment>
<dbReference type="PIRSF" id="PIRSF000857">
    <property type="entry name" value="PAPS_reductase"/>
    <property type="match status" value="1"/>
</dbReference>
<dbReference type="GO" id="GO:0070814">
    <property type="term" value="P:hydrogen sulfide biosynthetic process"/>
    <property type="evidence" value="ECO:0007669"/>
    <property type="project" value="UniProtKB-UniRule"/>
</dbReference>
<dbReference type="Gene3D" id="3.40.50.620">
    <property type="entry name" value="HUPs"/>
    <property type="match status" value="1"/>
</dbReference>
<comment type="pathway">
    <text evidence="6">Sulfur metabolism; hydrogen sulfide biosynthesis; sulfite from sulfate.</text>
</comment>
<dbReference type="GO" id="GO:0043866">
    <property type="term" value="F:adenylyl-sulfate reductase (thioredoxin) activity"/>
    <property type="evidence" value="ECO:0007669"/>
    <property type="project" value="UniProtKB-EC"/>
</dbReference>
<dbReference type="HAMAP" id="MF_00063">
    <property type="entry name" value="CysH"/>
    <property type="match status" value="1"/>
</dbReference>
<keyword evidence="5 6" id="KW-0411">Iron-sulfur</keyword>
<feature type="active site" description="Nucleophile; cysteine thiosulfonate intermediate" evidence="6">
    <location>
        <position position="267"/>
    </location>
</feature>
<evidence type="ECO:0000256" key="2">
    <source>
        <dbReference type="ARBA" id="ARBA00022723"/>
    </source>
</evidence>
<dbReference type="RefSeq" id="WP_133596787.1">
    <property type="nucleotide sequence ID" value="NZ_SNYL01000006.1"/>
</dbReference>
<evidence type="ECO:0000256" key="4">
    <source>
        <dbReference type="ARBA" id="ARBA00023004"/>
    </source>
</evidence>
<comment type="catalytic activity">
    <reaction evidence="6">
        <text>[thioredoxin]-disulfide + sulfite + AMP + 2 H(+) = adenosine 5'-phosphosulfate + [thioredoxin]-dithiol</text>
        <dbReference type="Rhea" id="RHEA:21976"/>
        <dbReference type="Rhea" id="RHEA-COMP:10698"/>
        <dbReference type="Rhea" id="RHEA-COMP:10700"/>
        <dbReference type="ChEBI" id="CHEBI:15378"/>
        <dbReference type="ChEBI" id="CHEBI:17359"/>
        <dbReference type="ChEBI" id="CHEBI:29950"/>
        <dbReference type="ChEBI" id="CHEBI:50058"/>
        <dbReference type="ChEBI" id="CHEBI:58243"/>
        <dbReference type="ChEBI" id="CHEBI:456215"/>
        <dbReference type="EC" id="1.8.4.10"/>
    </reaction>
</comment>
<evidence type="ECO:0000313" key="9">
    <source>
        <dbReference type="EMBL" id="TDQ43455.1"/>
    </source>
</evidence>
<comment type="subcellular location">
    <subcellularLocation>
        <location evidence="6">Cytoplasm</location>
    </subcellularLocation>
</comment>
<evidence type="ECO:0000256" key="3">
    <source>
        <dbReference type="ARBA" id="ARBA00023002"/>
    </source>
</evidence>
<dbReference type="GO" id="GO:0046872">
    <property type="term" value="F:metal ion binding"/>
    <property type="evidence" value="ECO:0007669"/>
    <property type="project" value="UniProtKB-KW"/>
</dbReference>
<reference evidence="9 10" key="1">
    <citation type="submission" date="2019-03" db="EMBL/GenBank/DDBJ databases">
        <title>Genomic Encyclopedia of Type Strains, Phase IV (KMG-IV): sequencing the most valuable type-strain genomes for metagenomic binning, comparative biology and taxonomic classification.</title>
        <authorList>
            <person name="Goeker M."/>
        </authorList>
    </citation>
    <scope>NUCLEOTIDE SEQUENCE [LARGE SCALE GENOMIC DNA]</scope>
    <source>
        <strain evidence="9 10">DSM 19605</strain>
    </source>
</reference>
<dbReference type="GO" id="GO:0019379">
    <property type="term" value="P:sulfate assimilation, phosphoadenylyl sulfate reduction by phosphoadenylyl-sulfate reductase (thioredoxin)"/>
    <property type="evidence" value="ECO:0007669"/>
    <property type="project" value="UniProtKB-UniRule"/>
</dbReference>
<dbReference type="PANTHER" id="PTHR46482">
    <property type="entry name" value="5'-ADENYLYLSULFATE REDUCTASE 3, CHLOROPLASTIC"/>
    <property type="match status" value="1"/>
</dbReference>
<dbReference type="InterPro" id="IPR002500">
    <property type="entry name" value="PAPS_reduct_dom"/>
</dbReference>
<dbReference type="SUPFAM" id="SSF52402">
    <property type="entry name" value="Adenine nucleotide alpha hydrolases-like"/>
    <property type="match status" value="1"/>
</dbReference>
<feature type="domain" description="Phosphoadenosine phosphosulphate reductase" evidence="8">
    <location>
        <begin position="60"/>
        <end position="245"/>
    </location>
</feature>
<feature type="region of interest" description="Disordered" evidence="7">
    <location>
        <begin position="1"/>
        <end position="29"/>
    </location>
</feature>